<comment type="caution">
    <text evidence="7">The sequence shown here is derived from an EMBL/GenBank/DDBJ whole genome shotgun (WGS) entry which is preliminary data.</text>
</comment>
<dbReference type="Gene3D" id="3.40.50.300">
    <property type="entry name" value="P-loop containing nucleotide triphosphate hydrolases"/>
    <property type="match status" value="1"/>
</dbReference>
<accession>A0A1J5PX25</accession>
<dbReference type="GO" id="GO:0006355">
    <property type="term" value="P:regulation of DNA-templated transcription"/>
    <property type="evidence" value="ECO:0007669"/>
    <property type="project" value="InterPro"/>
</dbReference>
<dbReference type="EMBL" id="MLJW01002160">
    <property type="protein sequence ID" value="OIQ75456.1"/>
    <property type="molecule type" value="Genomic_DNA"/>
</dbReference>
<keyword evidence="2" id="KW-0067">ATP-binding</keyword>
<dbReference type="PROSITE" id="PS50045">
    <property type="entry name" value="SIGMA54_INTERACT_4"/>
    <property type="match status" value="1"/>
</dbReference>
<keyword evidence="3" id="KW-0805">Transcription regulation</keyword>
<dbReference type="GO" id="GO:0043565">
    <property type="term" value="F:sequence-specific DNA binding"/>
    <property type="evidence" value="ECO:0007669"/>
    <property type="project" value="InterPro"/>
</dbReference>
<evidence type="ECO:0000256" key="4">
    <source>
        <dbReference type="ARBA" id="ARBA00023125"/>
    </source>
</evidence>
<dbReference type="AlphaFoldDB" id="A0A1J5PX25"/>
<dbReference type="SUPFAM" id="SSF46689">
    <property type="entry name" value="Homeodomain-like"/>
    <property type="match status" value="1"/>
</dbReference>
<evidence type="ECO:0000313" key="7">
    <source>
        <dbReference type="EMBL" id="OIQ75456.1"/>
    </source>
</evidence>
<dbReference type="InterPro" id="IPR058031">
    <property type="entry name" value="AAA_lid_NorR"/>
</dbReference>
<keyword evidence="5" id="KW-0804">Transcription</keyword>
<dbReference type="Pfam" id="PF25601">
    <property type="entry name" value="AAA_lid_14"/>
    <property type="match status" value="1"/>
</dbReference>
<dbReference type="InterPro" id="IPR009057">
    <property type="entry name" value="Homeodomain-like_sf"/>
</dbReference>
<dbReference type="Pfam" id="PF02954">
    <property type="entry name" value="HTH_8"/>
    <property type="match status" value="1"/>
</dbReference>
<feature type="domain" description="Sigma-54 factor interaction" evidence="6">
    <location>
        <begin position="1"/>
        <end position="189"/>
    </location>
</feature>
<evidence type="ECO:0000256" key="2">
    <source>
        <dbReference type="ARBA" id="ARBA00022840"/>
    </source>
</evidence>
<protein>
    <submittedName>
        <fullName evidence="7">Transcriptional regulatory protein ZraR</fullName>
    </submittedName>
</protein>
<dbReference type="PANTHER" id="PTHR32071:SF117">
    <property type="entry name" value="PTS-DEPENDENT DIHYDROXYACETONE KINASE OPERON REGULATORY PROTEIN-RELATED"/>
    <property type="match status" value="1"/>
</dbReference>
<dbReference type="FunFam" id="3.40.50.300:FF:000006">
    <property type="entry name" value="DNA-binding transcriptional regulator NtrC"/>
    <property type="match status" value="1"/>
</dbReference>
<proteinExistence type="predicted"/>
<dbReference type="Gene3D" id="1.10.10.60">
    <property type="entry name" value="Homeodomain-like"/>
    <property type="match status" value="1"/>
</dbReference>
<dbReference type="SUPFAM" id="SSF52540">
    <property type="entry name" value="P-loop containing nucleoside triphosphate hydrolases"/>
    <property type="match status" value="1"/>
</dbReference>
<keyword evidence="4" id="KW-0238">DNA-binding</keyword>
<dbReference type="Gene3D" id="1.10.8.60">
    <property type="match status" value="1"/>
</dbReference>
<dbReference type="GO" id="GO:0005524">
    <property type="term" value="F:ATP binding"/>
    <property type="evidence" value="ECO:0007669"/>
    <property type="project" value="UniProtKB-KW"/>
</dbReference>
<evidence type="ECO:0000259" key="6">
    <source>
        <dbReference type="PROSITE" id="PS50045"/>
    </source>
</evidence>
<dbReference type="InterPro" id="IPR002078">
    <property type="entry name" value="Sigma_54_int"/>
</dbReference>
<dbReference type="InterPro" id="IPR027417">
    <property type="entry name" value="P-loop_NTPase"/>
</dbReference>
<evidence type="ECO:0000256" key="1">
    <source>
        <dbReference type="ARBA" id="ARBA00022741"/>
    </source>
</evidence>
<dbReference type="CDD" id="cd00009">
    <property type="entry name" value="AAA"/>
    <property type="match status" value="1"/>
</dbReference>
<name>A0A1J5PX25_9ZZZZ</name>
<evidence type="ECO:0000256" key="3">
    <source>
        <dbReference type="ARBA" id="ARBA00023015"/>
    </source>
</evidence>
<reference evidence="7" key="1">
    <citation type="submission" date="2016-10" db="EMBL/GenBank/DDBJ databases">
        <title>Sequence of Gallionella enrichment culture.</title>
        <authorList>
            <person name="Poehlein A."/>
            <person name="Muehling M."/>
            <person name="Daniel R."/>
        </authorList>
    </citation>
    <scope>NUCLEOTIDE SEQUENCE</scope>
</reference>
<sequence>MCVDHAGKAWPPLVVINCAAVNEGLLESELFGHEPGAFTGASKRHIGVFEQAHGGLLFLDEIGDMPPNVQVKLLRVLQDGQIRRVGSEKTFQVSVRLICATHKPLDKLVDSGAFRQDLFFRVSGVPIHLPPLRERQEDIAWLAYRRVDVLNAKFNQSKRLDPQFATWAKVQPWEGNVRELFAVIDRAYHFSADCWVRWERSGLPCSERTHQAASVDAAATPEHLDQYLARIERDYLEKCVSDNKGQIVKAAYSLGISRKTLWEKLKRHKIKASAAP</sequence>
<gene>
    <name evidence="7" type="primary">zraR_42</name>
    <name evidence="7" type="ORF">GALL_428740</name>
</gene>
<dbReference type="PANTHER" id="PTHR32071">
    <property type="entry name" value="TRANSCRIPTIONAL REGULATORY PROTEIN"/>
    <property type="match status" value="1"/>
</dbReference>
<dbReference type="PRINTS" id="PR01590">
    <property type="entry name" value="HTHFIS"/>
</dbReference>
<keyword evidence="1" id="KW-0547">Nucleotide-binding</keyword>
<organism evidence="7">
    <name type="scientific">mine drainage metagenome</name>
    <dbReference type="NCBI Taxonomy" id="410659"/>
    <lineage>
        <taxon>unclassified sequences</taxon>
        <taxon>metagenomes</taxon>
        <taxon>ecological metagenomes</taxon>
    </lineage>
</organism>
<evidence type="ECO:0000256" key="5">
    <source>
        <dbReference type="ARBA" id="ARBA00023163"/>
    </source>
</evidence>
<dbReference type="InterPro" id="IPR002197">
    <property type="entry name" value="HTH_Fis"/>
</dbReference>
<dbReference type="Pfam" id="PF00158">
    <property type="entry name" value="Sigma54_activat"/>
    <property type="match status" value="1"/>
</dbReference>